<dbReference type="RefSeq" id="WP_228106240.1">
    <property type="nucleotide sequence ID" value="NZ_CP101637.1"/>
</dbReference>
<gene>
    <name evidence="1" type="primary">nfo_1</name>
    <name evidence="1" type="ORF">TEMA_00170</name>
</gene>
<keyword evidence="1" id="KW-0255">Endonuclease</keyword>
<evidence type="ECO:0000313" key="1">
    <source>
        <dbReference type="EMBL" id="WMT79752.1"/>
    </source>
</evidence>
<dbReference type="EMBL" id="CP101637">
    <property type="protein sequence ID" value="WMT79752.1"/>
    <property type="molecule type" value="Genomic_DNA"/>
</dbReference>
<keyword evidence="1" id="KW-0378">Hydrolase</keyword>
<proteinExistence type="predicted"/>
<protein>
    <submittedName>
        <fullName evidence="1">Endonuclease 4</fullName>
        <ecNumber evidence="1">3.1.21.2</ecNumber>
    </submittedName>
</protein>
<reference evidence="1 2" key="1">
    <citation type="submission" date="2022-07" db="EMBL/GenBank/DDBJ databases">
        <title>Genome sequence of Terrisporobacter mayombei DSM6539.</title>
        <authorList>
            <person name="Boeer T."/>
            <person name="Bengelsdorf F.R."/>
            <person name="Daniel R."/>
            <person name="Poehlein A."/>
        </authorList>
    </citation>
    <scope>NUCLEOTIDE SEQUENCE [LARGE SCALE GENOMIC DNA]</scope>
    <source>
        <strain evidence="1 2">DSM 6539</strain>
    </source>
</reference>
<organism evidence="1 2">
    <name type="scientific">Terrisporobacter mayombei</name>
    <dbReference type="NCBI Taxonomy" id="1541"/>
    <lineage>
        <taxon>Bacteria</taxon>
        <taxon>Bacillati</taxon>
        <taxon>Bacillota</taxon>
        <taxon>Clostridia</taxon>
        <taxon>Peptostreptococcales</taxon>
        <taxon>Peptostreptococcaceae</taxon>
        <taxon>Terrisporobacter</taxon>
    </lineage>
</organism>
<dbReference type="EC" id="3.1.21.2" evidence="1"/>
<keyword evidence="1" id="KW-0540">Nuclease</keyword>
<name>A0ABY9PZJ5_9FIRM</name>
<dbReference type="InterPro" id="IPR036237">
    <property type="entry name" value="Xyl_isomerase-like_sf"/>
</dbReference>
<dbReference type="Gene3D" id="3.20.20.150">
    <property type="entry name" value="Divalent-metal-dependent TIM barrel enzymes"/>
    <property type="match status" value="1"/>
</dbReference>
<sequence>MNDKNMRVGISSLIFNINEALEICNKNKEINHIEIGIDNIYDCKELKKYEDNIKELDLSVGIHLPMELNPCEDIIFIKEKWIEYINILRKELKLLNVSYFNMHLGYVMTNRLSKNKEKYLNNIVDFFNKLSLEKNHLYITIENTYTKGGDFSSLGNDVEDFKYIFERNQTISFCFDSGHNLICKSNYNLLKNKTRVIHLNDNHGIEDEHLGILKGNLSEEELKNILSLNPEFIVLEMNLNHIEESLDILKQHNVFKNKK</sequence>
<evidence type="ECO:0000313" key="2">
    <source>
        <dbReference type="Proteomes" id="UP001235030"/>
    </source>
</evidence>
<dbReference type="Proteomes" id="UP001235030">
    <property type="component" value="Chromosome"/>
</dbReference>
<accession>A0ABY9PZJ5</accession>
<dbReference type="SUPFAM" id="SSF51658">
    <property type="entry name" value="Xylose isomerase-like"/>
    <property type="match status" value="1"/>
</dbReference>
<dbReference type="GO" id="GO:0008833">
    <property type="term" value="F:deoxyribonuclease IV (phage-T4-induced) activity"/>
    <property type="evidence" value="ECO:0007669"/>
    <property type="project" value="UniProtKB-EC"/>
</dbReference>
<keyword evidence="2" id="KW-1185">Reference proteome</keyword>